<sequence length="394" mass="42493">MDVLHTTNNTPLEDATAFRNQVGTSDLKYGAAYYPGLKTFLFRNFNEKTLILTDNRGGTAQGPFHQMPLEMLGTGSSRAVGIIQITNNANLDLDSFTIDTDTFTEGAEFTKEPGPSANAGSAENLLVAIQAAANPNYTARRSGATIIIEATAEGSAGESLALTYTDNGDGGATISPGGTLRIPQAEKSLYNAIKAKLESKVMTLYPSAAMAGVYARVDGQRGVWKAPANVSLRGVSQPSVLLSSPDQEPLNVDATSGKSINAIRLFPGKGNLVWGARTLAGNDNEWRYIPVRRLYIFVEESVKKATEFVVFEPNDANTWMRVKAMIENFLSGLWREGALAGAKPEQAFFVRVGLGQTMTSLDILEGRMNVEIGMAAVRPAEFIILKFSHKLQES</sequence>
<dbReference type="Proteomes" id="UP000766609">
    <property type="component" value="Unassembled WGS sequence"/>
</dbReference>
<dbReference type="PANTHER" id="PTHR35861">
    <property type="match status" value="1"/>
</dbReference>
<feature type="domain" description="Tail sheath protein C-terminal" evidence="2">
    <location>
        <begin position="283"/>
        <end position="387"/>
    </location>
</feature>
<evidence type="ECO:0000313" key="3">
    <source>
        <dbReference type="EMBL" id="MBY5951516.1"/>
    </source>
</evidence>
<dbReference type="Pfam" id="PF17482">
    <property type="entry name" value="Phage_sheath_1C"/>
    <property type="match status" value="1"/>
</dbReference>
<proteinExistence type="inferred from homology"/>
<gene>
    <name evidence="3" type="ORF">KUV23_11060</name>
</gene>
<reference evidence="3 4" key="1">
    <citation type="submission" date="2021-06" db="EMBL/GenBank/DDBJ databases">
        <title>44 bacteria genomes isolated from Dapeng, Shenzhen.</title>
        <authorList>
            <person name="Zheng W."/>
            <person name="Yu S."/>
            <person name="Huang Y."/>
        </authorList>
    </citation>
    <scope>NUCLEOTIDE SEQUENCE [LARGE SCALE GENOMIC DNA]</scope>
    <source>
        <strain evidence="3 4">DP5N14-6</strain>
    </source>
</reference>
<dbReference type="PANTHER" id="PTHR35861:SF1">
    <property type="entry name" value="PHAGE TAIL SHEATH PROTEIN"/>
    <property type="match status" value="1"/>
</dbReference>
<comment type="caution">
    <text evidence="3">The sequence shown here is derived from an EMBL/GenBank/DDBJ whole genome shotgun (WGS) entry which is preliminary data.</text>
</comment>
<comment type="similarity">
    <text evidence="1">Belongs to the myoviridae tail sheath protein family.</text>
</comment>
<organism evidence="3 4">
    <name type="scientific">Algoriphagus marincola</name>
    <dbReference type="NCBI Taxonomy" id="264027"/>
    <lineage>
        <taxon>Bacteria</taxon>
        <taxon>Pseudomonadati</taxon>
        <taxon>Bacteroidota</taxon>
        <taxon>Cytophagia</taxon>
        <taxon>Cytophagales</taxon>
        <taxon>Cyclobacteriaceae</taxon>
        <taxon>Algoriphagus</taxon>
    </lineage>
</organism>
<protein>
    <recommendedName>
        <fullName evidence="2">Tail sheath protein C-terminal domain-containing protein</fullName>
    </recommendedName>
</protein>
<keyword evidence="4" id="KW-1185">Reference proteome</keyword>
<evidence type="ECO:0000259" key="2">
    <source>
        <dbReference type="Pfam" id="PF17482"/>
    </source>
</evidence>
<name>A0ABS7N6C9_9BACT</name>
<evidence type="ECO:0000256" key="1">
    <source>
        <dbReference type="ARBA" id="ARBA00008005"/>
    </source>
</evidence>
<evidence type="ECO:0000313" key="4">
    <source>
        <dbReference type="Proteomes" id="UP000766609"/>
    </source>
</evidence>
<dbReference type="Gene3D" id="3.40.50.11780">
    <property type="match status" value="1"/>
</dbReference>
<dbReference type="InterPro" id="IPR052042">
    <property type="entry name" value="Tail_sheath_structural"/>
</dbReference>
<dbReference type="EMBL" id="JAHVHP010000002">
    <property type="protein sequence ID" value="MBY5951516.1"/>
    <property type="molecule type" value="Genomic_DNA"/>
</dbReference>
<accession>A0ABS7N6C9</accession>
<dbReference type="InterPro" id="IPR020287">
    <property type="entry name" value="Tail_sheath_C"/>
</dbReference>